<evidence type="ECO:0000256" key="1">
    <source>
        <dbReference type="SAM" id="MobiDB-lite"/>
    </source>
</evidence>
<dbReference type="PANTHER" id="PTHR33840">
    <property type="match status" value="1"/>
</dbReference>
<keyword evidence="4" id="KW-1185">Reference proteome</keyword>
<sequence length="699" mass="77046">MSSSSSKPAGLQLATGVEETPITSTVEPSTTKVAPNSEKAAPDGSHDTTLADNSPGQKERELLLRLGSDHHEKEAERIQGGQLRPTQKLILLCDGTWQSRRSVRSAVHGNTLTSSSATGDFWTNVAILAQSIAPNASKPNAQGVYQRQICAYQRGVGAVEDLSTRLIEGATGAGLGIKVQEGYLFLVDNYRDGDTISLFGFSRGAYTARTLVGFINYAGLWSKTEAAMGMAESWEAYQRRDPSKPETIIDSAKLMFEKTGRWPAANAEHTETQLVEQAAQMKSKELEQDIKNWFADSGKRDQEGRAVPPDVDVVGVWDSVGAEGIPGSFISPDLVRFYSSFDPMLPPCVRHAFHAMALFEDRKDFTVTRYYVPSKKAELPADRARRRGQVLRQVWFQGSHSDVGGGHAWHGLSDVALSWMVANLHDAPGGPLIDVDLVTLKALQDRRRIWALQPQHPSRIAVELQLTRQVMHVPDIAAKGDGGEDVGLVGRFWERMVQNSRALAADPGSRDDERAAEEADADVDCQAIEEIHHSVVLGGRYNPLKSRQFDELRKRDSALLDRLWTRAGNPASLLPTERELRWWEADKHMTPATPTHRNMPWHEEDEDLEAVTNELPSDKAANVAGDLQDTDAQLPPAKPTGVSRISWSTLKSIVEAPTRLLAIIVNRRPVPDDNLKPSIAAQTVQRIRASIDARRKSQS</sequence>
<dbReference type="AlphaFoldDB" id="A0A316W9L8"/>
<dbReference type="InterPro" id="IPR018712">
    <property type="entry name" value="Tle1-like_cat"/>
</dbReference>
<feature type="domain" description="T6SS Phospholipase effector Tle1-like catalytic" evidence="2">
    <location>
        <begin position="88"/>
        <end position="422"/>
    </location>
</feature>
<evidence type="ECO:0000313" key="4">
    <source>
        <dbReference type="Proteomes" id="UP000245783"/>
    </source>
</evidence>
<evidence type="ECO:0000313" key="3">
    <source>
        <dbReference type="EMBL" id="PWN44693.1"/>
    </source>
</evidence>
<dbReference type="Proteomes" id="UP000245783">
    <property type="component" value="Unassembled WGS sequence"/>
</dbReference>
<accession>A0A316W9L8</accession>
<evidence type="ECO:0000259" key="2">
    <source>
        <dbReference type="Pfam" id="PF09994"/>
    </source>
</evidence>
<reference evidence="3 4" key="1">
    <citation type="journal article" date="2018" name="Mol. Biol. Evol.">
        <title>Broad Genomic Sampling Reveals a Smut Pathogenic Ancestry of the Fungal Clade Ustilaginomycotina.</title>
        <authorList>
            <person name="Kijpornyongpan T."/>
            <person name="Mondo S.J."/>
            <person name="Barry K."/>
            <person name="Sandor L."/>
            <person name="Lee J."/>
            <person name="Lipzen A."/>
            <person name="Pangilinan J."/>
            <person name="LaButti K."/>
            <person name="Hainaut M."/>
            <person name="Henrissat B."/>
            <person name="Grigoriev I.V."/>
            <person name="Spatafora J.W."/>
            <person name="Aime M.C."/>
        </authorList>
    </citation>
    <scope>NUCLEOTIDE SEQUENCE [LARGE SCALE GENOMIC DNA]</scope>
    <source>
        <strain evidence="3 4">MCA 4658</strain>
    </source>
</reference>
<dbReference type="OrthoDB" id="3057168at2759"/>
<feature type="region of interest" description="Disordered" evidence="1">
    <location>
        <begin position="1"/>
        <end position="57"/>
    </location>
</feature>
<dbReference type="RefSeq" id="XP_025371853.1">
    <property type="nucleotide sequence ID" value="XM_025515590.1"/>
</dbReference>
<dbReference type="PANTHER" id="PTHR33840:SF1">
    <property type="entry name" value="TLE1 PHOSPHOLIPASE DOMAIN-CONTAINING PROTEIN"/>
    <property type="match status" value="1"/>
</dbReference>
<name>A0A316W9L8_9BASI</name>
<gene>
    <name evidence="3" type="ORF">IE81DRAFT_339882</name>
</gene>
<dbReference type="EMBL" id="KZ819359">
    <property type="protein sequence ID" value="PWN44693.1"/>
    <property type="molecule type" value="Genomic_DNA"/>
</dbReference>
<dbReference type="STRING" id="1522189.A0A316W9L8"/>
<organism evidence="3 4">
    <name type="scientific">Ceraceosorus guamensis</name>
    <dbReference type="NCBI Taxonomy" id="1522189"/>
    <lineage>
        <taxon>Eukaryota</taxon>
        <taxon>Fungi</taxon>
        <taxon>Dikarya</taxon>
        <taxon>Basidiomycota</taxon>
        <taxon>Ustilaginomycotina</taxon>
        <taxon>Exobasidiomycetes</taxon>
        <taxon>Ceraceosorales</taxon>
        <taxon>Ceraceosoraceae</taxon>
        <taxon>Ceraceosorus</taxon>
    </lineage>
</organism>
<dbReference type="GeneID" id="37037460"/>
<dbReference type="Pfam" id="PF09994">
    <property type="entry name" value="T6SS_Tle1-like_cat"/>
    <property type="match status" value="1"/>
</dbReference>
<feature type="compositionally biased region" description="Polar residues" evidence="1">
    <location>
        <begin position="21"/>
        <end position="34"/>
    </location>
</feature>
<feature type="compositionally biased region" description="Polar residues" evidence="1">
    <location>
        <begin position="47"/>
        <end position="56"/>
    </location>
</feature>
<dbReference type="InParanoid" id="A0A316W9L8"/>
<proteinExistence type="predicted"/>
<protein>
    <recommendedName>
        <fullName evidence="2">T6SS Phospholipase effector Tle1-like catalytic domain-containing protein</fullName>
    </recommendedName>
</protein>